<comment type="caution">
    <text evidence="1">The sequence shown here is derived from an EMBL/GenBank/DDBJ whole genome shotgun (WGS) entry which is preliminary data.</text>
</comment>
<reference evidence="1 2" key="1">
    <citation type="journal article" date="2016" name="Nat. Commun.">
        <title>Thousands of microbial genomes shed light on interconnected biogeochemical processes in an aquifer system.</title>
        <authorList>
            <person name="Anantharaman K."/>
            <person name="Brown C.T."/>
            <person name="Hug L.A."/>
            <person name="Sharon I."/>
            <person name="Castelle C.J."/>
            <person name="Probst A.J."/>
            <person name="Thomas B.C."/>
            <person name="Singh A."/>
            <person name="Wilkins M.J."/>
            <person name="Karaoz U."/>
            <person name="Brodie E.L."/>
            <person name="Williams K.H."/>
            <person name="Hubbard S.S."/>
            <person name="Banfield J.F."/>
        </authorList>
    </citation>
    <scope>NUCLEOTIDE SEQUENCE [LARGE SCALE GENOMIC DNA]</scope>
</reference>
<dbReference type="AlphaFoldDB" id="A0A1F4U8I0"/>
<sequence>MSIIVNRYGLPKREIAHLIFSNESNKADDSLIQRIVMPFHQNGTFFIGERANNPPYIRGEKNEGFLPWAREVTLQDLELLEMSKELSGISLSEGDRVLVADAVANSLTYSDVDGVPIADKIPNQNYIDYVRRSIGLLLFNDVNKEFDSEKEYNSLGRAVVLSVVEKLEKEKLENLMVYAILAGVIGLDIKCSFCAASTFDRKGSIWLGCYDSHDSAVEGVILDLRRRISQFDTLLFDWNKYHSLVLENPCMLTFFPDDIPETIFDLYQLQKQMLFNPQLRVQVIPRGGRFHNDASFEDTMGLLDEPIFSDLGRFMNEGRLVVSPHGPKNGGLDLTKLSREAAELVLASDVLYIKGSRSYELAATGIRIPTFFAQTVSREFSESVIGVDANKMLPALQYVHAFPGFWGFRNRNNNEGWTSDMTAIQSSRFIQSAPFARYADQYGGVDALSLRIMDRSIQEGIPPHLIELCIL</sequence>
<protein>
    <submittedName>
        <fullName evidence="1">Uncharacterized protein</fullName>
    </submittedName>
</protein>
<name>A0A1F4U8I0_UNCSA</name>
<evidence type="ECO:0000313" key="2">
    <source>
        <dbReference type="Proteomes" id="UP000179242"/>
    </source>
</evidence>
<organism evidence="1 2">
    <name type="scientific">candidate division WOR-1 bacterium RIFOXYC2_FULL_46_14</name>
    <dbReference type="NCBI Taxonomy" id="1802587"/>
    <lineage>
        <taxon>Bacteria</taxon>
        <taxon>Bacillati</taxon>
        <taxon>Saganbacteria</taxon>
    </lineage>
</organism>
<evidence type="ECO:0000313" key="1">
    <source>
        <dbReference type="EMBL" id="OGC41150.1"/>
    </source>
</evidence>
<proteinExistence type="predicted"/>
<dbReference type="InterPro" id="IPR036075">
    <property type="entry name" value="ARMT-1-like_metal-bd_sf"/>
</dbReference>
<dbReference type="Proteomes" id="UP000179242">
    <property type="component" value="Unassembled WGS sequence"/>
</dbReference>
<dbReference type="Gene3D" id="3.40.50.10880">
    <property type="entry name" value="Uncharacterised protein PF01937, DUF89, domain 3"/>
    <property type="match status" value="1"/>
</dbReference>
<accession>A0A1F4U8I0</accession>
<dbReference type="SUPFAM" id="SSF111321">
    <property type="entry name" value="AF1104-like"/>
    <property type="match status" value="1"/>
</dbReference>
<gene>
    <name evidence="1" type="ORF">A2438_07415</name>
</gene>
<dbReference type="EMBL" id="MEUJ01000001">
    <property type="protein sequence ID" value="OGC41150.1"/>
    <property type="molecule type" value="Genomic_DNA"/>
</dbReference>